<keyword evidence="2" id="KW-1185">Reference proteome</keyword>
<accession>A0A4V1D334</accession>
<dbReference type="GO" id="GO:0005829">
    <property type="term" value="C:cytosol"/>
    <property type="evidence" value="ECO:0007669"/>
    <property type="project" value="TreeGrafter"/>
</dbReference>
<dbReference type="GO" id="GO:0016788">
    <property type="term" value="F:hydrolase activity, acting on ester bonds"/>
    <property type="evidence" value="ECO:0007669"/>
    <property type="project" value="InterPro"/>
</dbReference>
<dbReference type="InterPro" id="IPR032466">
    <property type="entry name" value="Metal_Hydrolase"/>
</dbReference>
<dbReference type="InterPro" id="IPR001130">
    <property type="entry name" value="TatD-like"/>
</dbReference>
<dbReference type="KEGG" id="ddb:E7747_04555"/>
<sequence>MFDSHTHRLRRNAIVDIDPVGKEGKLRLHKGYFYSVGIHPWNLFKATPADIRMLQALAAEPQVLAIGECGLDPKIEGSESLSRNEIIEAQTTLLTFHISISERLSKPLILHIVKAYPEIIALRKSLRPAQPWIIHGFRGKPQLARELLAHGFHLSFGTKYNPASLALTPPSRLLRETDEMP</sequence>
<dbReference type="RefSeq" id="WP_136414384.1">
    <property type="nucleotide sequence ID" value="NZ_CBFGAE010000019.1"/>
</dbReference>
<dbReference type="Pfam" id="PF01026">
    <property type="entry name" value="TatD_DNase"/>
    <property type="match status" value="1"/>
</dbReference>
<dbReference type="SUPFAM" id="SSF51556">
    <property type="entry name" value="Metallo-dependent hydrolases"/>
    <property type="match status" value="1"/>
</dbReference>
<dbReference type="EMBL" id="CP039396">
    <property type="protein sequence ID" value="QCD41618.1"/>
    <property type="molecule type" value="Genomic_DNA"/>
</dbReference>
<dbReference type="PANTHER" id="PTHR46124:SF2">
    <property type="entry name" value="D-AMINOACYL-TRNA DEACYLASE"/>
    <property type="match status" value="1"/>
</dbReference>
<dbReference type="Gene3D" id="3.20.20.140">
    <property type="entry name" value="Metal-dependent hydrolases"/>
    <property type="match status" value="1"/>
</dbReference>
<evidence type="ECO:0000313" key="2">
    <source>
        <dbReference type="Proteomes" id="UP000297149"/>
    </source>
</evidence>
<proteinExistence type="predicted"/>
<evidence type="ECO:0000313" key="1">
    <source>
        <dbReference type="EMBL" id="QCD41618.1"/>
    </source>
</evidence>
<organism evidence="1 2">
    <name type="scientific">Duncaniella dubosii</name>
    <dbReference type="NCBI Taxonomy" id="2518971"/>
    <lineage>
        <taxon>Bacteria</taxon>
        <taxon>Pseudomonadati</taxon>
        <taxon>Bacteroidota</taxon>
        <taxon>Bacteroidia</taxon>
        <taxon>Bacteroidales</taxon>
        <taxon>Muribaculaceae</taxon>
        <taxon>Duncaniella</taxon>
    </lineage>
</organism>
<name>A0A4V1D334_9BACT</name>
<dbReference type="PANTHER" id="PTHR46124">
    <property type="entry name" value="D-AMINOACYL-TRNA DEACYLASE"/>
    <property type="match status" value="1"/>
</dbReference>
<dbReference type="AlphaFoldDB" id="A0A4V1D334"/>
<dbReference type="Proteomes" id="UP000297149">
    <property type="component" value="Chromosome"/>
</dbReference>
<reference evidence="2" key="1">
    <citation type="submission" date="2019-02" db="EMBL/GenBank/DDBJ databases">
        <title>Isolation and identification of novel species under the genus Muribaculum.</title>
        <authorList>
            <person name="Miyake S."/>
            <person name="Ding Y."/>
            <person name="Low A."/>
            <person name="Soh M."/>
            <person name="Seedorf H."/>
        </authorList>
    </citation>
    <scope>NUCLEOTIDE SEQUENCE [LARGE SCALE GENOMIC DNA]</scope>
    <source>
        <strain evidence="2">H5</strain>
    </source>
</reference>
<gene>
    <name evidence="1" type="ORF">E7747_04555</name>
</gene>
<protein>
    <submittedName>
        <fullName evidence="1">TatD family deoxyribonuclease</fullName>
    </submittedName>
</protein>